<dbReference type="PANTHER" id="PTHR23117">
    <property type="entry name" value="GUANYLATE KINASE-RELATED"/>
    <property type="match status" value="1"/>
</dbReference>
<dbReference type="Proteomes" id="UP000224740">
    <property type="component" value="Unassembled WGS sequence"/>
</dbReference>
<dbReference type="SMART" id="SM00072">
    <property type="entry name" value="GuKc"/>
    <property type="match status" value="1"/>
</dbReference>
<protein>
    <submittedName>
        <fullName evidence="3">Ribose 1,5-bisphosphate phosphokinase</fullName>
    </submittedName>
</protein>
<dbReference type="InterPro" id="IPR008144">
    <property type="entry name" value="Guanylate_kin-like_dom"/>
</dbReference>
<reference evidence="4" key="2">
    <citation type="submission" date="2017-09" db="EMBL/GenBank/DDBJ databases">
        <authorList>
            <person name="Perez-Cataluna A."/>
            <person name="Figueras M.J."/>
            <person name="Salas-Masso N."/>
        </authorList>
    </citation>
    <scope>NUCLEOTIDE SEQUENCE</scope>
    <source>
        <strain evidence="4">CECT 7727</strain>
    </source>
</reference>
<dbReference type="Gene3D" id="3.40.50.300">
    <property type="entry name" value="P-loop containing nucleotide triphosphate hydrolases"/>
    <property type="match status" value="1"/>
</dbReference>
<reference evidence="3 6" key="3">
    <citation type="submission" date="2018-08" db="EMBL/GenBank/DDBJ databases">
        <title>Complete genome of the Arcobacter marinus type strain JCM 15502.</title>
        <authorList>
            <person name="Miller W.G."/>
            <person name="Yee E."/>
            <person name="Huynh S."/>
            <person name="Parker C.T."/>
        </authorList>
    </citation>
    <scope>NUCLEOTIDE SEQUENCE [LARGE SCALE GENOMIC DNA]</scope>
    <source>
        <strain evidence="3 6">JCM 15502</strain>
    </source>
</reference>
<dbReference type="GO" id="GO:0005829">
    <property type="term" value="C:cytosol"/>
    <property type="evidence" value="ECO:0007669"/>
    <property type="project" value="TreeGrafter"/>
</dbReference>
<dbReference type="EMBL" id="CP032101">
    <property type="protein sequence ID" value="AXX87042.1"/>
    <property type="molecule type" value="Genomic_DNA"/>
</dbReference>
<keyword evidence="5" id="KW-1185">Reference proteome</keyword>
<evidence type="ECO:0000259" key="2">
    <source>
        <dbReference type="PROSITE" id="PS50052"/>
    </source>
</evidence>
<evidence type="ECO:0000256" key="1">
    <source>
        <dbReference type="ARBA" id="ARBA00022679"/>
    </source>
</evidence>
<accession>A0A347TKB4</accession>
<dbReference type="PROSITE" id="PS50052">
    <property type="entry name" value="GUANYLATE_KINASE_2"/>
    <property type="match status" value="1"/>
</dbReference>
<evidence type="ECO:0000313" key="5">
    <source>
        <dbReference type="Proteomes" id="UP000224740"/>
    </source>
</evidence>
<keyword evidence="3" id="KW-0418">Kinase</keyword>
<name>A0A347TKB4_9BACT</name>
<dbReference type="SUPFAM" id="SSF52540">
    <property type="entry name" value="P-loop containing nucleoside triphosphate hydrolases"/>
    <property type="match status" value="1"/>
</dbReference>
<evidence type="ECO:0000313" key="4">
    <source>
        <dbReference type="EMBL" id="PHO14598.1"/>
    </source>
</evidence>
<dbReference type="RefSeq" id="WP_099311876.1">
    <property type="nucleotide sequence ID" value="NZ_CP032101.1"/>
</dbReference>
<dbReference type="AlphaFoldDB" id="A0A347TKB4"/>
<reference evidence="5" key="1">
    <citation type="submission" date="2017-09" db="EMBL/GenBank/DDBJ databases">
        <title>Arcobacter canalis sp. nov., a new species isolated from a water canal contaminated with urban sewage.</title>
        <authorList>
            <person name="Perez-Cataluna A."/>
            <person name="Salas-Masso N."/>
            <person name="Figueras M.J."/>
        </authorList>
    </citation>
    <scope>NUCLEOTIDE SEQUENCE [LARGE SCALE GENOMIC DNA]</scope>
    <source>
        <strain evidence="5">CECT 7727</strain>
    </source>
</reference>
<dbReference type="GO" id="GO:0033863">
    <property type="term" value="F:ribose 1,5-bisphosphate phosphokinase activity"/>
    <property type="evidence" value="ECO:0007669"/>
    <property type="project" value="TreeGrafter"/>
</dbReference>
<dbReference type="EMBL" id="NXAO01000051">
    <property type="protein sequence ID" value="PHO14598.1"/>
    <property type="molecule type" value="Genomic_DNA"/>
</dbReference>
<dbReference type="InterPro" id="IPR008145">
    <property type="entry name" value="GK/Ca_channel_bsu"/>
</dbReference>
<dbReference type="KEGG" id="amar:AMRN_1301"/>
<keyword evidence="1" id="KW-0808">Transferase</keyword>
<dbReference type="Pfam" id="PF00625">
    <property type="entry name" value="Guanylate_kin"/>
    <property type="match status" value="1"/>
</dbReference>
<dbReference type="InterPro" id="IPR027417">
    <property type="entry name" value="P-loop_NTPase"/>
</dbReference>
<dbReference type="PANTHER" id="PTHR23117:SF8">
    <property type="entry name" value="RIBOSE 1,5-BISPHOSPHATE PHOSPHOKINASE PHNN"/>
    <property type="match status" value="1"/>
</dbReference>
<proteinExistence type="predicted"/>
<dbReference type="GO" id="GO:0006015">
    <property type="term" value="P:5-phosphoribose 1-diphosphate biosynthetic process"/>
    <property type="evidence" value="ECO:0007669"/>
    <property type="project" value="TreeGrafter"/>
</dbReference>
<evidence type="ECO:0000313" key="6">
    <source>
        <dbReference type="Proteomes" id="UP000264693"/>
    </source>
</evidence>
<feature type="domain" description="Guanylate kinase-like" evidence="2">
    <location>
        <begin position="3"/>
        <end position="170"/>
    </location>
</feature>
<evidence type="ECO:0000313" key="3">
    <source>
        <dbReference type="EMBL" id="AXX87042.1"/>
    </source>
</evidence>
<organism evidence="3 6">
    <name type="scientific">Malaciobacter marinus</name>
    <dbReference type="NCBI Taxonomy" id="505249"/>
    <lineage>
        <taxon>Bacteria</taxon>
        <taxon>Pseudomonadati</taxon>
        <taxon>Campylobacterota</taxon>
        <taxon>Epsilonproteobacteria</taxon>
        <taxon>Campylobacterales</taxon>
        <taxon>Arcobacteraceae</taxon>
        <taxon>Malaciobacter</taxon>
    </lineage>
</organism>
<dbReference type="Proteomes" id="UP000264693">
    <property type="component" value="Chromosome"/>
</dbReference>
<gene>
    <name evidence="3" type="ORF">AMRN_1301</name>
    <name evidence="4" type="ORF">CPH92_11130</name>
</gene>
<sequence length="173" mass="20067">MNKKIVLVVGASGVGKDTLLNELKKILDANFIKRYITRIPDINETNYYLSKEAFIILKQNSFFISSWSAHGNFYGISKNCIKDDSINIISISRAVIQEFEKEFENVFTINIVLDKDTLKKRLIKRNRETLTQIENRLNRTYTKIEAKNLLEFCNDKSINESAKKLKELIISLK</sequence>